<dbReference type="GO" id="GO:0005524">
    <property type="term" value="F:ATP binding"/>
    <property type="evidence" value="ECO:0007669"/>
    <property type="project" value="UniProtKB-KW"/>
</dbReference>
<dbReference type="OrthoDB" id="10264585at2759"/>
<dbReference type="AlphaFoldDB" id="A0A6A6UQX2"/>
<evidence type="ECO:0000256" key="1">
    <source>
        <dbReference type="ARBA" id="ARBA00012840"/>
    </source>
</evidence>
<evidence type="ECO:0000259" key="9">
    <source>
        <dbReference type="PROSITE" id="PS50862"/>
    </source>
</evidence>
<dbReference type="PROSITE" id="PS50862">
    <property type="entry name" value="AA_TRNA_LIGASE_II"/>
    <property type="match status" value="1"/>
</dbReference>
<organism evidence="10 11">
    <name type="scientific">Microthyrium microscopicum</name>
    <dbReference type="NCBI Taxonomy" id="703497"/>
    <lineage>
        <taxon>Eukaryota</taxon>
        <taxon>Fungi</taxon>
        <taxon>Dikarya</taxon>
        <taxon>Ascomycota</taxon>
        <taxon>Pezizomycotina</taxon>
        <taxon>Dothideomycetes</taxon>
        <taxon>Dothideomycetes incertae sedis</taxon>
        <taxon>Microthyriales</taxon>
        <taxon>Microthyriaceae</taxon>
        <taxon>Microthyrium</taxon>
    </lineage>
</organism>
<keyword evidence="3" id="KW-0547">Nucleotide-binding</keyword>
<dbReference type="Gene3D" id="3.30.930.10">
    <property type="entry name" value="Bira Bifunctional Protein, Domain 2"/>
    <property type="match status" value="1"/>
</dbReference>
<dbReference type="GO" id="GO:0004828">
    <property type="term" value="F:serine-tRNA ligase activity"/>
    <property type="evidence" value="ECO:0007669"/>
    <property type="project" value="UniProtKB-EC"/>
</dbReference>
<dbReference type="GO" id="GO:0006434">
    <property type="term" value="P:seryl-tRNA aminoacylation"/>
    <property type="evidence" value="ECO:0007669"/>
    <property type="project" value="InterPro"/>
</dbReference>
<dbReference type="InterPro" id="IPR002317">
    <property type="entry name" value="Ser-tRNA-ligase_type_1"/>
</dbReference>
<keyword evidence="5 10" id="KW-0030">Aminoacyl-tRNA synthetase</keyword>
<evidence type="ECO:0000256" key="2">
    <source>
        <dbReference type="ARBA" id="ARBA00022598"/>
    </source>
</evidence>
<dbReference type="EC" id="6.1.1.11" evidence="1"/>
<protein>
    <recommendedName>
        <fullName evidence="1">serine--tRNA ligase</fullName>
        <ecNumber evidence="1">6.1.1.11</ecNumber>
    </recommendedName>
    <alternativeName>
        <fullName evidence="6">Seryl-tRNA synthetase</fullName>
    </alternativeName>
    <alternativeName>
        <fullName evidence="7">Seryl-tRNA(Ser) synthetase</fullName>
    </alternativeName>
</protein>
<feature type="coiled-coil region" evidence="8">
    <location>
        <begin position="72"/>
        <end position="113"/>
    </location>
</feature>
<dbReference type="InterPro" id="IPR042103">
    <property type="entry name" value="SerRS_1_N_sf"/>
</dbReference>
<dbReference type="PRINTS" id="PR00981">
    <property type="entry name" value="TRNASYNTHSER"/>
</dbReference>
<reference evidence="10" key="1">
    <citation type="journal article" date="2020" name="Stud. Mycol.">
        <title>101 Dothideomycetes genomes: a test case for predicting lifestyles and emergence of pathogens.</title>
        <authorList>
            <person name="Haridas S."/>
            <person name="Albert R."/>
            <person name="Binder M."/>
            <person name="Bloem J."/>
            <person name="Labutti K."/>
            <person name="Salamov A."/>
            <person name="Andreopoulos B."/>
            <person name="Baker S."/>
            <person name="Barry K."/>
            <person name="Bills G."/>
            <person name="Bluhm B."/>
            <person name="Cannon C."/>
            <person name="Castanera R."/>
            <person name="Culley D."/>
            <person name="Daum C."/>
            <person name="Ezra D."/>
            <person name="Gonzalez J."/>
            <person name="Henrissat B."/>
            <person name="Kuo A."/>
            <person name="Liang C."/>
            <person name="Lipzen A."/>
            <person name="Lutzoni F."/>
            <person name="Magnuson J."/>
            <person name="Mondo S."/>
            <person name="Nolan M."/>
            <person name="Ohm R."/>
            <person name="Pangilinan J."/>
            <person name="Park H.-J."/>
            <person name="Ramirez L."/>
            <person name="Alfaro M."/>
            <person name="Sun H."/>
            <person name="Tritt A."/>
            <person name="Yoshinaga Y."/>
            <person name="Zwiers L.-H."/>
            <person name="Turgeon B."/>
            <person name="Goodwin S."/>
            <person name="Spatafora J."/>
            <person name="Crous P."/>
            <person name="Grigoriev I."/>
        </authorList>
    </citation>
    <scope>NUCLEOTIDE SEQUENCE</scope>
    <source>
        <strain evidence="10">CBS 115976</strain>
    </source>
</reference>
<evidence type="ECO:0000313" key="10">
    <source>
        <dbReference type="EMBL" id="KAF2674699.1"/>
    </source>
</evidence>
<evidence type="ECO:0000256" key="8">
    <source>
        <dbReference type="SAM" id="Coils"/>
    </source>
</evidence>
<evidence type="ECO:0000256" key="5">
    <source>
        <dbReference type="ARBA" id="ARBA00023146"/>
    </source>
</evidence>
<sequence length="536" mass="59693">MPLICTSCAIRIARLRLTRPCGRPYSTDLGPRPPRMPKPNVDIKHIRQNPGLYELNCIQRNYPSLSRGPWQLLELSNQLHELQNGLLSFRKELNELDRTIKRLASQKRELDASIVENWAAASTTDGNSRNITLGTLQKDEALAISSKRTIQSMVEERQVLEKEMQAKISALALEQPNLTSTQTPIGDEPETIEEIGEVTATHAISHEEIGTSLGIFDREAAASLSGWGFYYLIGAGALLEQALVQHAQSIARAAGFVPVIPPSLVYNYAAWACGFQPRDEGGNKQVYLLEEEDPEDGHVKPQLALTGTSEIPLAGMYMDHKFRPEDLPLKRVGVSRCYRAEAGSRGKDTKGLYRVHEFTKVELFAWTAPDNLQAGPGSSEQEIGANLNRFSPTSTLSPSEEMFNSMLSIQRAILSPLNIPLRILNQPSNDLGASATIKYDIEGYFPSRTHAPWGELSSLSNCTDYQTRRLSTRMHVPGQQKGLAFPYTLNGTALAVPRVLAALLENNWDEEKKLVRIPQCLWKYMDGMEIIEKSRN</sequence>
<evidence type="ECO:0000256" key="3">
    <source>
        <dbReference type="ARBA" id="ARBA00022741"/>
    </source>
</evidence>
<evidence type="ECO:0000256" key="4">
    <source>
        <dbReference type="ARBA" id="ARBA00022840"/>
    </source>
</evidence>
<dbReference type="Gene3D" id="1.10.287.40">
    <property type="entry name" value="Serine-tRNA synthetase, tRNA binding domain"/>
    <property type="match status" value="1"/>
</dbReference>
<dbReference type="InterPro" id="IPR002314">
    <property type="entry name" value="aa-tRNA-synt_IIb"/>
</dbReference>
<accession>A0A6A6UQX2</accession>
<dbReference type="EMBL" id="MU004230">
    <property type="protein sequence ID" value="KAF2674699.1"/>
    <property type="molecule type" value="Genomic_DNA"/>
</dbReference>
<keyword evidence="11" id="KW-1185">Reference proteome</keyword>
<dbReference type="InterPro" id="IPR006195">
    <property type="entry name" value="aa-tRNA-synth_II"/>
</dbReference>
<proteinExistence type="predicted"/>
<keyword evidence="4" id="KW-0067">ATP-binding</keyword>
<dbReference type="InterPro" id="IPR045864">
    <property type="entry name" value="aa-tRNA-synth_II/BPL/LPL"/>
</dbReference>
<keyword evidence="2" id="KW-0436">Ligase</keyword>
<name>A0A6A6UQX2_9PEZI</name>
<dbReference type="Pfam" id="PF00587">
    <property type="entry name" value="tRNA-synt_2b"/>
    <property type="match status" value="1"/>
</dbReference>
<evidence type="ECO:0000256" key="6">
    <source>
        <dbReference type="ARBA" id="ARBA00031113"/>
    </source>
</evidence>
<gene>
    <name evidence="10" type="ORF">BT63DRAFT_408860</name>
</gene>
<dbReference type="Proteomes" id="UP000799302">
    <property type="component" value="Unassembled WGS sequence"/>
</dbReference>
<evidence type="ECO:0000256" key="7">
    <source>
        <dbReference type="ARBA" id="ARBA00034892"/>
    </source>
</evidence>
<dbReference type="PANTHER" id="PTHR11778">
    <property type="entry name" value="SERYL-TRNA SYNTHETASE"/>
    <property type="match status" value="1"/>
</dbReference>
<feature type="domain" description="Aminoacyl-transfer RNA synthetases class-II family profile" evidence="9">
    <location>
        <begin position="228"/>
        <end position="518"/>
    </location>
</feature>
<keyword evidence="8" id="KW-0175">Coiled coil</keyword>
<evidence type="ECO:0000313" key="11">
    <source>
        <dbReference type="Proteomes" id="UP000799302"/>
    </source>
</evidence>
<dbReference type="SUPFAM" id="SSF55681">
    <property type="entry name" value="Class II aaRS and biotin synthetases"/>
    <property type="match status" value="1"/>
</dbReference>